<dbReference type="eggNOG" id="ENOG502QPIJ">
    <property type="taxonomic scope" value="Eukaryota"/>
</dbReference>
<evidence type="ECO:0000313" key="3">
    <source>
        <dbReference type="Ensembl" id="ENSRNOP00000030169.8"/>
    </source>
</evidence>
<reference evidence="3" key="2">
    <citation type="submission" date="2025-08" db="UniProtKB">
        <authorList>
            <consortium name="Ensembl"/>
        </authorList>
    </citation>
    <scope>IDENTIFICATION</scope>
    <source>
        <strain evidence="3">Brown Norway</strain>
    </source>
</reference>
<dbReference type="HOGENOM" id="CLU_295893_0_0_1"/>
<dbReference type="Bgee" id="ENSRNOG00000026952">
    <property type="expression patterns" value="Expressed in testis and 1 other cell type or tissue"/>
</dbReference>
<sequence length="1103" mass="128708">MESGWNPAATSLCAHILFLTNPCQEEHGNMSNAEIICSTNLIILLEDETFADFFNTFLSLPVFGQTPFYNVELSQWSLWPEIPYDLITKYKGLLTWLEKYRLPFFCKTNLCFYYILCQELISFVKSPEGGEELLDFWVLAEKILSIDETDEYLKDYYLSLLLVLKATHLQEGSRVVTLCNMDIKSLLNLSIWHPNQSTTRREILSHMQKVALFKIQSYWLPNFYTHAKMTMANEEACHGLLQEYETRLCSVCCTHAGGLPLNMSIKKSHRSQKKYSSKKAKKKMWHLNNPIFWPLETDPKPEVPTKAPEEMSLPERVVLQKPSLGEDSSKETVVHPLCKDLQNAKKPIVKKKSKIQLHMEGLLETTFSNHLRTSTPMINHAAPLVVKKSLKRSLSFGYTHWALCADACAGSPFRYHLKKMNLKAEVQLLDLWQDLQHFVSVLMTNRQNGNALFRHVLGNRICELYLNEQIGPPLPLKPQTLQGLKKLLPSGEVNPWIPKAQREICKMLSSRYDEFLMEEDYWFLVFTTQTRFIKARWYKREAINKEEHVLLYKRLQESLLLSQALANIQEIDSIQWQKVATENLRQGGSLQVELTTPVFLQDTSKMSFKDLSFKNPKLAIEKMSEDYKIYCERVPPTDFTVEIIKQPRVSYSQRKISFAKRSVIRKPSMRPRNMTEILLNNAHLEYFREFLKDRKSENPLQFLIAVQKIMMETNEKTYKTSLENITKTYLHGKVPPEEILQCDAPFVKEVVNTRHITTTTLLMLQGIIMKSVEEKWFKEYQDLFPPRPVEVEPVETHVVPRKPSKTITTHLHDSQKRGWIKMISFIKSFCKYRRFVTNAKNLQELTDFIYLEMYNNKENFSSSPTPSARHTPIYPSARNTEPENGEIALVKRRIFGHRIITINFAVNDIYFFSEMEKFNDLVTSAHMLQVNKAYNENDIVLMRSKLNIILKLYLISDLPPKLRVNISESQKDIIFSAITEGHLDRTIFHGAIMSVFPVVMYFWKRFCSWKATRSYIEYIGKKFEDGRNPPKSVYKYPPWSGGDHTVLRFSLLRGIEWFRPQHPRDVLTNSLQNYQKYPKKKKRKNNHAKSRTEVDDSLSASQY</sequence>
<dbReference type="InterPro" id="IPR036305">
    <property type="entry name" value="RGS_sf"/>
</dbReference>
<dbReference type="FunCoup" id="F1M608">
    <property type="interactions" value="91"/>
</dbReference>
<dbReference type="InterPro" id="IPR053282">
    <property type="entry name" value="RGS_domain-containing"/>
</dbReference>
<dbReference type="PANTHER" id="PTHR47079:SF1">
    <property type="entry name" value="REGULATOR OF G-PROTEIN SIGNALING PROTEIN-LIKE"/>
    <property type="match status" value="1"/>
</dbReference>
<dbReference type="RGD" id="1584051">
    <property type="gene designation" value="Rgsl1"/>
</dbReference>
<dbReference type="GlyGen" id="F1M608">
    <property type="glycosylation" value="1 site"/>
</dbReference>
<dbReference type="SUPFAM" id="SSF48097">
    <property type="entry name" value="Regulator of G-protein signaling, RGS"/>
    <property type="match status" value="2"/>
</dbReference>
<dbReference type="VEuPathDB" id="HostDB:ENSRNOG00000026952"/>
<dbReference type="PROSITE" id="PS50132">
    <property type="entry name" value="RGS"/>
    <property type="match status" value="1"/>
</dbReference>
<feature type="region of interest" description="Disordered" evidence="1">
    <location>
        <begin position="1077"/>
        <end position="1103"/>
    </location>
</feature>
<name>F1M608_RAT</name>
<dbReference type="Ensembl" id="ENSRNOT00000029773.8">
    <property type="protein sequence ID" value="ENSRNOP00000030169.8"/>
    <property type="gene ID" value="ENSRNOG00000026952.8"/>
</dbReference>
<gene>
    <name evidence="3 5" type="primary">Rgsl1</name>
</gene>
<accession>F1M608</accession>
<organism evidence="3 4">
    <name type="scientific">Rattus norvegicus</name>
    <name type="common">Rat</name>
    <dbReference type="NCBI Taxonomy" id="10116"/>
    <lineage>
        <taxon>Eukaryota</taxon>
        <taxon>Metazoa</taxon>
        <taxon>Chordata</taxon>
        <taxon>Craniata</taxon>
        <taxon>Vertebrata</taxon>
        <taxon>Euteleostomi</taxon>
        <taxon>Mammalia</taxon>
        <taxon>Eutheria</taxon>
        <taxon>Euarchontoglires</taxon>
        <taxon>Glires</taxon>
        <taxon>Rodentia</taxon>
        <taxon>Myomorpha</taxon>
        <taxon>Muroidea</taxon>
        <taxon>Muridae</taxon>
        <taxon>Murinae</taxon>
        <taxon>Rattus</taxon>
    </lineage>
</organism>
<dbReference type="Pfam" id="PF00615">
    <property type="entry name" value="RGS"/>
    <property type="match status" value="1"/>
</dbReference>
<keyword evidence="4" id="KW-1185">Reference proteome</keyword>
<evidence type="ECO:0000313" key="5">
    <source>
        <dbReference type="RGD" id="1584051"/>
    </source>
</evidence>
<evidence type="ECO:0000313" key="4">
    <source>
        <dbReference type="Proteomes" id="UP000002494"/>
    </source>
</evidence>
<dbReference type="PaxDb" id="10116-ENSRNOP00000030169"/>
<dbReference type="AGR" id="RGD:1584051"/>
<proteinExistence type="predicted"/>
<dbReference type="Proteomes" id="UP000002494">
    <property type="component" value="Chromosome 13"/>
</dbReference>
<feature type="compositionally biased region" description="Basic residues" evidence="1">
    <location>
        <begin position="1077"/>
        <end position="1089"/>
    </location>
</feature>
<dbReference type="AlphaFoldDB" id="F1M608"/>
<dbReference type="CDD" id="cd08728">
    <property type="entry name" value="RGS-like_2"/>
    <property type="match status" value="1"/>
</dbReference>
<dbReference type="InterPro" id="IPR016137">
    <property type="entry name" value="RGS"/>
</dbReference>
<dbReference type="InterPro" id="IPR044926">
    <property type="entry name" value="RGS_subdomain_2"/>
</dbReference>
<reference evidence="3" key="3">
    <citation type="submission" date="2025-09" db="UniProtKB">
        <authorList>
            <consortium name="Ensembl"/>
        </authorList>
    </citation>
    <scope>IDENTIFICATION</scope>
    <source>
        <strain evidence="3">Brown Norway</strain>
    </source>
</reference>
<feature type="region of interest" description="Disordered" evidence="1">
    <location>
        <begin position="860"/>
        <end position="879"/>
    </location>
</feature>
<dbReference type="GeneTree" id="ENSGT00660000095605"/>
<feature type="domain" description="RGS" evidence="2">
    <location>
        <begin position="673"/>
        <end position="730"/>
    </location>
</feature>
<dbReference type="InParanoid" id="F1M608"/>
<dbReference type="Gene3D" id="1.10.167.10">
    <property type="entry name" value="Regulator of G-protein Signalling 4, domain 2"/>
    <property type="match status" value="1"/>
</dbReference>
<dbReference type="STRING" id="10116.ENSRNOP00000030169"/>
<reference evidence="3" key="1">
    <citation type="submission" date="2024-01" db="EMBL/GenBank/DDBJ databases">
        <title>GRCr8: a new rat reference genome assembly contstructed from accurate long reads and long range scaffolding.</title>
        <authorList>
            <person name="Doris P.A."/>
            <person name="Kalbfleisch T."/>
            <person name="Li K."/>
            <person name="Howe K."/>
            <person name="Wood J."/>
        </authorList>
    </citation>
    <scope>NUCLEOTIDE SEQUENCE [LARGE SCALE GENOMIC DNA]</scope>
    <source>
        <strain evidence="3">Brown Norway</strain>
    </source>
</reference>
<dbReference type="PANTHER" id="PTHR47079">
    <property type="entry name" value="REGULATOR OF G-PROTEIN SIGNALING PROTEIN-LIKE"/>
    <property type="match status" value="1"/>
</dbReference>
<evidence type="ECO:0000256" key="1">
    <source>
        <dbReference type="SAM" id="MobiDB-lite"/>
    </source>
</evidence>
<evidence type="ECO:0000259" key="2">
    <source>
        <dbReference type="PROSITE" id="PS50132"/>
    </source>
</evidence>
<protein>
    <submittedName>
        <fullName evidence="3">Regulator of G-protein signaling like 1</fullName>
    </submittedName>
</protein>